<dbReference type="Proteomes" id="UP000316639">
    <property type="component" value="Unassembled WGS sequence"/>
</dbReference>
<dbReference type="RefSeq" id="WP_146351669.1">
    <property type="nucleotide sequence ID" value="NZ_VOBR01000007.1"/>
</dbReference>
<reference evidence="1 2" key="1">
    <citation type="submission" date="2019-07" db="EMBL/GenBank/DDBJ databases">
        <title>Lentzea xizangensis sp. nov., isolated from Qinghai-Tibetan Plateau Soils.</title>
        <authorList>
            <person name="Huang J."/>
        </authorList>
    </citation>
    <scope>NUCLEOTIDE SEQUENCE [LARGE SCALE GENOMIC DNA]</scope>
    <source>
        <strain evidence="1 2">FXJ1.1311</strain>
    </source>
</reference>
<keyword evidence="2" id="KW-1185">Reference proteome</keyword>
<protein>
    <recommendedName>
        <fullName evidence="3">Esterase</fullName>
    </recommendedName>
</protein>
<evidence type="ECO:0008006" key="3">
    <source>
        <dbReference type="Google" id="ProtNLM"/>
    </source>
</evidence>
<dbReference type="InterPro" id="IPR029058">
    <property type="entry name" value="AB_hydrolase_fold"/>
</dbReference>
<accession>A0A563EVW2</accession>
<sequence length="235" mass="24986">MTINRRGLLIGAGVLGLGAAGLGANSVRGRRLLGRTGPDGEVPSVSPAAVVRKPWGAVIGSGPPVLALHGRGGDVDWWVGLGLPQFLTSAGGGFSILAVDGDEDYWVDLELPEPVVAALGVSMGGFGVLDLARRVPLRAVAAISPALFPTWEDADVIKGFASREIWEAHEPLRHTGEVTAPVGVWCGREDPFHDPAQDLAARVEAQVRSFDHGAHDNGYWRRVMPEALRFIKDRL</sequence>
<organism evidence="1 2">
    <name type="scientific">Lentzea tibetensis</name>
    <dbReference type="NCBI Taxonomy" id="2591470"/>
    <lineage>
        <taxon>Bacteria</taxon>
        <taxon>Bacillati</taxon>
        <taxon>Actinomycetota</taxon>
        <taxon>Actinomycetes</taxon>
        <taxon>Pseudonocardiales</taxon>
        <taxon>Pseudonocardiaceae</taxon>
        <taxon>Lentzea</taxon>
    </lineage>
</organism>
<gene>
    <name evidence="1" type="ORF">FKR81_13390</name>
</gene>
<name>A0A563EVW2_9PSEU</name>
<proteinExistence type="predicted"/>
<dbReference type="SUPFAM" id="SSF53474">
    <property type="entry name" value="alpha/beta-Hydrolases"/>
    <property type="match status" value="1"/>
</dbReference>
<dbReference type="OrthoDB" id="3210113at2"/>
<evidence type="ECO:0000313" key="2">
    <source>
        <dbReference type="Proteomes" id="UP000316639"/>
    </source>
</evidence>
<dbReference type="Gene3D" id="3.40.50.1820">
    <property type="entry name" value="alpha/beta hydrolase"/>
    <property type="match status" value="1"/>
</dbReference>
<dbReference type="AlphaFoldDB" id="A0A563EVW2"/>
<evidence type="ECO:0000313" key="1">
    <source>
        <dbReference type="EMBL" id="TWP51840.1"/>
    </source>
</evidence>
<comment type="caution">
    <text evidence="1">The sequence shown here is derived from an EMBL/GenBank/DDBJ whole genome shotgun (WGS) entry which is preliminary data.</text>
</comment>
<dbReference type="EMBL" id="VOBR01000007">
    <property type="protein sequence ID" value="TWP51840.1"/>
    <property type="molecule type" value="Genomic_DNA"/>
</dbReference>